<gene>
    <name evidence="8" type="ORF">FNH08_20960</name>
</gene>
<dbReference type="PRINTS" id="PR00038">
    <property type="entry name" value="HTHLUXR"/>
</dbReference>
<accession>A0A5N8XJM7</accession>
<evidence type="ECO:0000313" key="9">
    <source>
        <dbReference type="Proteomes" id="UP000400924"/>
    </source>
</evidence>
<dbReference type="Proteomes" id="UP000400924">
    <property type="component" value="Unassembled WGS sequence"/>
</dbReference>
<dbReference type="PROSITE" id="PS50043">
    <property type="entry name" value="HTH_LUXR_2"/>
    <property type="match status" value="1"/>
</dbReference>
<proteinExistence type="predicted"/>
<dbReference type="GO" id="GO:0003677">
    <property type="term" value="F:DNA binding"/>
    <property type="evidence" value="ECO:0007669"/>
    <property type="project" value="UniProtKB-KW"/>
</dbReference>
<dbReference type="CDD" id="cd17535">
    <property type="entry name" value="REC_NarL-like"/>
    <property type="match status" value="1"/>
</dbReference>
<dbReference type="GO" id="GO:0000160">
    <property type="term" value="P:phosphorelay signal transduction system"/>
    <property type="evidence" value="ECO:0007669"/>
    <property type="project" value="InterPro"/>
</dbReference>
<dbReference type="SMART" id="SM00448">
    <property type="entry name" value="REC"/>
    <property type="match status" value="1"/>
</dbReference>
<protein>
    <submittedName>
        <fullName evidence="8">Response regulator transcription factor</fullName>
    </submittedName>
</protein>
<dbReference type="SMART" id="SM00421">
    <property type="entry name" value="HTH_LUXR"/>
    <property type="match status" value="1"/>
</dbReference>
<name>A0A5N8XJM7_9ACTN</name>
<evidence type="ECO:0000256" key="5">
    <source>
        <dbReference type="PROSITE-ProRule" id="PRU00169"/>
    </source>
</evidence>
<organism evidence="8 9">
    <name type="scientific">Streptomyces spongiae</name>
    <dbReference type="NCBI Taxonomy" id="565072"/>
    <lineage>
        <taxon>Bacteria</taxon>
        <taxon>Bacillati</taxon>
        <taxon>Actinomycetota</taxon>
        <taxon>Actinomycetes</taxon>
        <taxon>Kitasatosporales</taxon>
        <taxon>Streptomycetaceae</taxon>
        <taxon>Streptomyces</taxon>
    </lineage>
</organism>
<evidence type="ECO:0000256" key="1">
    <source>
        <dbReference type="ARBA" id="ARBA00022553"/>
    </source>
</evidence>
<comment type="caution">
    <text evidence="5">Lacks conserved residue(s) required for the propagation of feature annotation.</text>
</comment>
<evidence type="ECO:0000259" key="6">
    <source>
        <dbReference type="PROSITE" id="PS50043"/>
    </source>
</evidence>
<evidence type="ECO:0000256" key="4">
    <source>
        <dbReference type="ARBA" id="ARBA00023163"/>
    </source>
</evidence>
<dbReference type="InterPro" id="IPR000792">
    <property type="entry name" value="Tscrpt_reg_LuxR_C"/>
</dbReference>
<dbReference type="EMBL" id="VJZC01000146">
    <property type="protein sequence ID" value="MPY59547.1"/>
    <property type="molecule type" value="Genomic_DNA"/>
</dbReference>
<dbReference type="InterPro" id="IPR011006">
    <property type="entry name" value="CheY-like_superfamily"/>
</dbReference>
<dbReference type="AlphaFoldDB" id="A0A5N8XJM7"/>
<dbReference type="InterPro" id="IPR016032">
    <property type="entry name" value="Sig_transdc_resp-reg_C-effctor"/>
</dbReference>
<dbReference type="CDD" id="cd06170">
    <property type="entry name" value="LuxR_C_like"/>
    <property type="match status" value="1"/>
</dbReference>
<dbReference type="GO" id="GO:0006355">
    <property type="term" value="P:regulation of DNA-templated transcription"/>
    <property type="evidence" value="ECO:0007669"/>
    <property type="project" value="InterPro"/>
</dbReference>
<feature type="domain" description="HTH luxR-type" evidence="6">
    <location>
        <begin position="155"/>
        <end position="220"/>
    </location>
</feature>
<keyword evidence="1" id="KW-0597">Phosphoprotein</keyword>
<comment type="caution">
    <text evidence="8">The sequence shown here is derived from an EMBL/GenBank/DDBJ whole genome shotgun (WGS) entry which is preliminary data.</text>
</comment>
<feature type="domain" description="Response regulatory" evidence="7">
    <location>
        <begin position="3"/>
        <end position="126"/>
    </location>
</feature>
<dbReference type="PANTHER" id="PTHR43214:SF24">
    <property type="entry name" value="TRANSCRIPTIONAL REGULATORY PROTEIN NARL-RELATED"/>
    <property type="match status" value="1"/>
</dbReference>
<sequence length="264" mass="27709">MITVLVVDPHALHRIGLRTLLASRPGLTVVAEAVTGAETVRMSEDLHPDAVVLGSGLPATDVLLTVRGLRRARTQGSADGGAPRVLVLSSAHRDEHAYAVLRAGADGFLSASATPDELIAALVHVAAGDAVVSPGLARALVRAVRCGPRFEASAPKGRLEDLTERERDVLVAVASGRSNTEIAERLCIAPTTVKSHVSRILAKIGARARVQAVVFAYESGLMRPPLPLPVPPVPPHRTTTRQELTCAYFSSRTTTASPTPCNAA</sequence>
<keyword evidence="9" id="KW-1185">Reference proteome</keyword>
<dbReference type="Gene3D" id="3.40.50.2300">
    <property type="match status" value="1"/>
</dbReference>
<dbReference type="InterPro" id="IPR001789">
    <property type="entry name" value="Sig_transdc_resp-reg_receiver"/>
</dbReference>
<dbReference type="InterPro" id="IPR039420">
    <property type="entry name" value="WalR-like"/>
</dbReference>
<keyword evidence="3" id="KW-0238">DNA-binding</keyword>
<dbReference type="InterPro" id="IPR058245">
    <property type="entry name" value="NreC/VraR/RcsB-like_REC"/>
</dbReference>
<reference evidence="8 9" key="1">
    <citation type="submission" date="2019-07" db="EMBL/GenBank/DDBJ databases">
        <title>New species of Amycolatopsis and Streptomyces.</title>
        <authorList>
            <person name="Duangmal K."/>
            <person name="Teo W.F.A."/>
            <person name="Lipun K."/>
        </authorList>
    </citation>
    <scope>NUCLEOTIDE SEQUENCE [LARGE SCALE GENOMIC DNA]</scope>
    <source>
        <strain evidence="8 9">NBRC 106415</strain>
    </source>
</reference>
<evidence type="ECO:0000256" key="2">
    <source>
        <dbReference type="ARBA" id="ARBA00023015"/>
    </source>
</evidence>
<dbReference type="Pfam" id="PF00196">
    <property type="entry name" value="GerE"/>
    <property type="match status" value="1"/>
</dbReference>
<keyword evidence="4" id="KW-0804">Transcription</keyword>
<dbReference type="SUPFAM" id="SSF46894">
    <property type="entry name" value="C-terminal effector domain of the bipartite response regulators"/>
    <property type="match status" value="1"/>
</dbReference>
<dbReference type="OrthoDB" id="9808843at2"/>
<dbReference type="PANTHER" id="PTHR43214">
    <property type="entry name" value="TWO-COMPONENT RESPONSE REGULATOR"/>
    <property type="match status" value="1"/>
</dbReference>
<dbReference type="Pfam" id="PF00072">
    <property type="entry name" value="Response_reg"/>
    <property type="match status" value="1"/>
</dbReference>
<evidence type="ECO:0000256" key="3">
    <source>
        <dbReference type="ARBA" id="ARBA00023125"/>
    </source>
</evidence>
<evidence type="ECO:0000259" key="7">
    <source>
        <dbReference type="PROSITE" id="PS50110"/>
    </source>
</evidence>
<dbReference type="PROSITE" id="PS00622">
    <property type="entry name" value="HTH_LUXR_1"/>
    <property type="match status" value="1"/>
</dbReference>
<dbReference type="PROSITE" id="PS50110">
    <property type="entry name" value="RESPONSE_REGULATORY"/>
    <property type="match status" value="1"/>
</dbReference>
<keyword evidence="2" id="KW-0805">Transcription regulation</keyword>
<evidence type="ECO:0000313" key="8">
    <source>
        <dbReference type="EMBL" id="MPY59547.1"/>
    </source>
</evidence>
<dbReference type="SUPFAM" id="SSF52172">
    <property type="entry name" value="CheY-like"/>
    <property type="match status" value="1"/>
</dbReference>